<evidence type="ECO:0000256" key="6">
    <source>
        <dbReference type="SAM" id="MobiDB-lite"/>
    </source>
</evidence>
<dbReference type="GO" id="GO:0015074">
    <property type="term" value="P:DNA integration"/>
    <property type="evidence" value="ECO:0007669"/>
    <property type="project" value="InterPro"/>
</dbReference>
<evidence type="ECO:0000256" key="2">
    <source>
        <dbReference type="ARBA" id="ARBA00004141"/>
    </source>
</evidence>
<dbReference type="Gene3D" id="3.30.420.10">
    <property type="entry name" value="Ribonuclease H-like superfamily/Ribonuclease H"/>
    <property type="match status" value="1"/>
</dbReference>
<dbReference type="CDD" id="cd17317">
    <property type="entry name" value="MFS_SLC22"/>
    <property type="match status" value="1"/>
</dbReference>
<feature type="transmembrane region" description="Helical" evidence="7">
    <location>
        <begin position="344"/>
        <end position="364"/>
    </location>
</feature>
<evidence type="ECO:0000259" key="8">
    <source>
        <dbReference type="PROSITE" id="PS50017"/>
    </source>
</evidence>
<dbReference type="PANTHER" id="PTHR24064">
    <property type="entry name" value="SOLUTE CARRIER FAMILY 22 MEMBER"/>
    <property type="match status" value="1"/>
</dbReference>
<feature type="transmembrane region" description="Helical" evidence="7">
    <location>
        <begin position="547"/>
        <end position="568"/>
    </location>
</feature>
<dbReference type="Pfam" id="PF00083">
    <property type="entry name" value="Sugar_tr"/>
    <property type="match status" value="1"/>
</dbReference>
<evidence type="ECO:0000313" key="10">
    <source>
        <dbReference type="EMBL" id="CAG9130237.1"/>
    </source>
</evidence>
<feature type="transmembrane region" description="Helical" evidence="7">
    <location>
        <begin position="635"/>
        <end position="655"/>
    </location>
</feature>
<dbReference type="GO" id="GO:0003677">
    <property type="term" value="F:DNA binding"/>
    <property type="evidence" value="ECO:0007669"/>
    <property type="project" value="InterPro"/>
</dbReference>
<dbReference type="AlphaFoldDB" id="A0A8S4FP15"/>
<dbReference type="NCBIfam" id="NF033545">
    <property type="entry name" value="transpos_IS630"/>
    <property type="match status" value="1"/>
</dbReference>
<dbReference type="GO" id="GO:0022857">
    <property type="term" value="F:transmembrane transporter activity"/>
    <property type="evidence" value="ECO:0007669"/>
    <property type="project" value="InterPro"/>
</dbReference>
<dbReference type="InterPro" id="IPR002492">
    <property type="entry name" value="Transposase_Tc1-like"/>
</dbReference>
<dbReference type="GO" id="GO:0016020">
    <property type="term" value="C:membrane"/>
    <property type="evidence" value="ECO:0007669"/>
    <property type="project" value="UniProtKB-SubCell"/>
</dbReference>
<dbReference type="InterPro" id="IPR009057">
    <property type="entry name" value="Homeodomain-like_sf"/>
</dbReference>
<dbReference type="GO" id="GO:0005634">
    <property type="term" value="C:nucleus"/>
    <property type="evidence" value="ECO:0007669"/>
    <property type="project" value="UniProtKB-SubCell"/>
</dbReference>
<name>A0A8S4FP15_PLUXY</name>
<dbReference type="PROSITE" id="PS50017">
    <property type="entry name" value="DEATH_DOMAIN"/>
    <property type="match status" value="1"/>
</dbReference>
<evidence type="ECO:0000259" key="9">
    <source>
        <dbReference type="PROSITE" id="PS50850"/>
    </source>
</evidence>
<evidence type="ECO:0000256" key="7">
    <source>
        <dbReference type="SAM" id="Phobius"/>
    </source>
</evidence>
<dbReference type="Gene3D" id="1.10.286.90">
    <property type="entry name" value="MFS transporter, transmembrane helix TM10b"/>
    <property type="match status" value="1"/>
</dbReference>
<dbReference type="SUPFAM" id="SSF46689">
    <property type="entry name" value="Homeodomain-like"/>
    <property type="match status" value="1"/>
</dbReference>
<reference evidence="10" key="1">
    <citation type="submission" date="2020-11" db="EMBL/GenBank/DDBJ databases">
        <authorList>
            <person name="Whiteford S."/>
        </authorList>
    </citation>
    <scope>NUCLEOTIDE SEQUENCE</scope>
</reference>
<evidence type="ECO:0000256" key="4">
    <source>
        <dbReference type="ARBA" id="ARBA00022989"/>
    </source>
</evidence>
<dbReference type="InterPro" id="IPR000488">
    <property type="entry name" value="Death_dom"/>
</dbReference>
<evidence type="ECO:0000256" key="5">
    <source>
        <dbReference type="ARBA" id="ARBA00023136"/>
    </source>
</evidence>
<feature type="transmembrane region" description="Helical" evidence="7">
    <location>
        <begin position="401"/>
        <end position="422"/>
    </location>
</feature>
<proteinExistence type="predicted"/>
<dbReference type="InterPro" id="IPR005829">
    <property type="entry name" value="Sugar_transporter_CS"/>
</dbReference>
<evidence type="ECO:0000256" key="3">
    <source>
        <dbReference type="ARBA" id="ARBA00022692"/>
    </source>
</evidence>
<dbReference type="InterPro" id="IPR036388">
    <property type="entry name" value="WH-like_DNA-bd_sf"/>
</dbReference>
<dbReference type="GO" id="GO:0006313">
    <property type="term" value="P:DNA transposition"/>
    <property type="evidence" value="ECO:0007669"/>
    <property type="project" value="InterPro"/>
</dbReference>
<dbReference type="PROSITE" id="PS00216">
    <property type="entry name" value="SUGAR_TRANSPORT_1"/>
    <property type="match status" value="1"/>
</dbReference>
<feature type="transmembrane region" description="Helical" evidence="7">
    <location>
        <begin position="694"/>
        <end position="714"/>
    </location>
</feature>
<protein>
    <submittedName>
        <fullName evidence="10">(diamondback moth) hypothetical protein</fullName>
    </submittedName>
</protein>
<feature type="transmembrane region" description="Helical" evidence="7">
    <location>
        <begin position="429"/>
        <end position="452"/>
    </location>
</feature>
<feature type="region of interest" description="Disordered" evidence="6">
    <location>
        <begin position="728"/>
        <end position="750"/>
    </location>
</feature>
<dbReference type="InterPro" id="IPR036259">
    <property type="entry name" value="MFS_trans_sf"/>
</dbReference>
<organism evidence="10 11">
    <name type="scientific">Plutella xylostella</name>
    <name type="common">Diamondback moth</name>
    <name type="synonym">Plutella maculipennis</name>
    <dbReference type="NCBI Taxonomy" id="51655"/>
    <lineage>
        <taxon>Eukaryota</taxon>
        <taxon>Metazoa</taxon>
        <taxon>Ecdysozoa</taxon>
        <taxon>Arthropoda</taxon>
        <taxon>Hexapoda</taxon>
        <taxon>Insecta</taxon>
        <taxon>Pterygota</taxon>
        <taxon>Neoptera</taxon>
        <taxon>Endopterygota</taxon>
        <taxon>Lepidoptera</taxon>
        <taxon>Glossata</taxon>
        <taxon>Ditrysia</taxon>
        <taxon>Yponomeutoidea</taxon>
        <taxon>Plutellidae</taxon>
        <taxon>Plutella</taxon>
    </lineage>
</organism>
<sequence length="750" mass="85142">MDTTPEEAAQVVALLQQGLSQRAVAAQLHLSQSAVSRVYRRFQETGAFNRRPRTGRHRCTSERDDRFIVSTSLRNRHLTGVDVQQELRRVRQVAVSEWTVRRRLKEANLTPKRPASGPKLTAGHRQARLQFAREHLDWSIAQWRSVLFTDECRVCLHGSDRRGRVYRRPGERFAQCCFAETVAYGGGSCMMWAGISLEGKTALVFVPGGGRGGGLTADRYITDILLGHVVPYAEFVGEDFVLMHDNARCHTARVSRQFLREKELRTMDWPALSPDLNPIEHLWDELKRRVRARNPVPASVDELKTALLEEWDGIPQETVKKLIRSMRNRLQAFDLACQDWKRSLVGTIHNAGFFIAIPLTGLLSDKYGRRTAVIFSAVSNGVFGLIRAFSVNYDMFIVFEFLEPAFGAGVYTACFVLALELVGPKGRVFVSLMFNTMFILGGVLVTVLSWYLRNWRQLLVFIYTPAVFCFVYIWLLSESFRWLFSRGRYDEALRVLKRSEKFNNVSIPQEYYDQIEKQAINQREERKYDNKQAEQSSLKQLLVSPMIWKRTFICSVVWISSTLVYYGLSINAIELSGNSYLNYIVVILIEAPANVCKLVLLDRFGRKKVIASAYFLTALVLVNYGFVPAGNWSHAIYLGGKFFITLAYNSLYVFAAEVFPTNYRTSMLALCSTIGRIGSTCAPLTPLLKSIHQFLPTLLFGAMAAMSGFLILFLPETLNTKLPDSLKEAQAQDNNTVETPAPSRENKTRL</sequence>
<evidence type="ECO:0000313" key="11">
    <source>
        <dbReference type="Proteomes" id="UP000653454"/>
    </source>
</evidence>
<dbReference type="Proteomes" id="UP000653454">
    <property type="component" value="Unassembled WGS sequence"/>
</dbReference>
<dbReference type="Pfam" id="PF01498">
    <property type="entry name" value="HTH_Tnp_Tc3_2"/>
    <property type="match status" value="1"/>
</dbReference>
<keyword evidence="11" id="KW-1185">Reference proteome</keyword>
<dbReference type="InterPro" id="IPR038717">
    <property type="entry name" value="Tc1-like_DDE_dom"/>
</dbReference>
<feature type="domain" description="Major facilitator superfamily (MFS) profile" evidence="9">
    <location>
        <begin position="290"/>
        <end position="719"/>
    </location>
</feature>
<dbReference type="Pfam" id="PF13384">
    <property type="entry name" value="HTH_23"/>
    <property type="match status" value="1"/>
</dbReference>
<dbReference type="SUPFAM" id="SSF103473">
    <property type="entry name" value="MFS general substrate transporter"/>
    <property type="match status" value="1"/>
</dbReference>
<dbReference type="InterPro" id="IPR036397">
    <property type="entry name" value="RNaseH_sf"/>
</dbReference>
<dbReference type="PROSITE" id="PS50850">
    <property type="entry name" value="MFS"/>
    <property type="match status" value="1"/>
</dbReference>
<dbReference type="InterPro" id="IPR047655">
    <property type="entry name" value="Transpos_IS630-like"/>
</dbReference>
<accession>A0A8S4FP15</accession>
<dbReference type="Gene3D" id="1.20.1250.20">
    <property type="entry name" value="MFS general substrate transporter like domains"/>
    <property type="match status" value="2"/>
</dbReference>
<gene>
    <name evidence="10" type="ORF">PLXY2_LOCUS9821</name>
</gene>
<comment type="subcellular location">
    <subcellularLocation>
        <location evidence="2">Membrane</location>
        <topology evidence="2">Multi-pass membrane protein</topology>
    </subcellularLocation>
    <subcellularLocation>
        <location evidence="1">Nucleus</location>
    </subcellularLocation>
</comment>
<dbReference type="InterPro" id="IPR005828">
    <property type="entry name" value="MFS_sugar_transport-like"/>
</dbReference>
<keyword evidence="4 7" id="KW-1133">Transmembrane helix</keyword>
<feature type="transmembrane region" description="Helical" evidence="7">
    <location>
        <begin position="371"/>
        <end position="389"/>
    </location>
</feature>
<dbReference type="EMBL" id="CAJHNJ030000040">
    <property type="protein sequence ID" value="CAG9130237.1"/>
    <property type="molecule type" value="Genomic_DNA"/>
</dbReference>
<comment type="caution">
    <text evidence="10">The sequence shown here is derived from an EMBL/GenBank/DDBJ whole genome shotgun (WGS) entry which is preliminary data.</text>
</comment>
<keyword evidence="5 7" id="KW-0472">Membrane</keyword>
<keyword evidence="3 7" id="KW-0812">Transmembrane</keyword>
<feature type="transmembrane region" description="Helical" evidence="7">
    <location>
        <begin position="458"/>
        <end position="476"/>
    </location>
</feature>
<feature type="transmembrane region" description="Helical" evidence="7">
    <location>
        <begin position="609"/>
        <end position="629"/>
    </location>
</feature>
<dbReference type="GO" id="GO:0007165">
    <property type="term" value="P:signal transduction"/>
    <property type="evidence" value="ECO:0007669"/>
    <property type="project" value="InterPro"/>
</dbReference>
<dbReference type="InterPro" id="IPR020846">
    <property type="entry name" value="MFS_dom"/>
</dbReference>
<dbReference type="Gene3D" id="1.10.10.10">
    <property type="entry name" value="Winged helix-like DNA-binding domain superfamily/Winged helix DNA-binding domain"/>
    <property type="match status" value="1"/>
</dbReference>
<evidence type="ECO:0000256" key="1">
    <source>
        <dbReference type="ARBA" id="ARBA00004123"/>
    </source>
</evidence>
<dbReference type="Pfam" id="PF13358">
    <property type="entry name" value="DDE_3"/>
    <property type="match status" value="1"/>
</dbReference>
<feature type="domain" description="Death" evidence="8">
    <location>
        <begin position="268"/>
        <end position="328"/>
    </location>
</feature>